<evidence type="ECO:0000313" key="1">
    <source>
        <dbReference type="Proteomes" id="UP000887565"/>
    </source>
</evidence>
<organism evidence="1 2">
    <name type="scientific">Romanomermis culicivorax</name>
    <name type="common">Nematode worm</name>
    <dbReference type="NCBI Taxonomy" id="13658"/>
    <lineage>
        <taxon>Eukaryota</taxon>
        <taxon>Metazoa</taxon>
        <taxon>Ecdysozoa</taxon>
        <taxon>Nematoda</taxon>
        <taxon>Enoplea</taxon>
        <taxon>Dorylaimia</taxon>
        <taxon>Mermithida</taxon>
        <taxon>Mermithoidea</taxon>
        <taxon>Mermithidae</taxon>
        <taxon>Romanomermis</taxon>
    </lineage>
</organism>
<dbReference type="Proteomes" id="UP000887565">
    <property type="component" value="Unplaced"/>
</dbReference>
<accession>A0A915JIU8</accession>
<name>A0A915JIU8_ROMCU</name>
<evidence type="ECO:0000313" key="2">
    <source>
        <dbReference type="WBParaSite" id="nRc.2.0.1.t26006-RA"/>
    </source>
</evidence>
<protein>
    <submittedName>
        <fullName evidence="2">Uncharacterized protein</fullName>
    </submittedName>
</protein>
<dbReference type="AlphaFoldDB" id="A0A915JIU8"/>
<keyword evidence="1" id="KW-1185">Reference proteome</keyword>
<reference evidence="2" key="1">
    <citation type="submission" date="2022-11" db="UniProtKB">
        <authorList>
            <consortium name="WormBaseParasite"/>
        </authorList>
    </citation>
    <scope>IDENTIFICATION</scope>
</reference>
<sequence length="77" mass="8981">MQGGPVGESVRYHIRYREMIGESQLSAMRRYFADKRQSTETVKVKRGLANYGRKKFEYRIMAPNQDPSAIDSHMQNI</sequence>
<dbReference type="WBParaSite" id="nRc.2.0.1.t26006-RA">
    <property type="protein sequence ID" value="nRc.2.0.1.t26006-RA"/>
    <property type="gene ID" value="nRc.2.0.1.g26006"/>
</dbReference>
<proteinExistence type="predicted"/>